<comment type="caution">
    <text evidence="2">The sequence shown here is derived from an EMBL/GenBank/DDBJ whole genome shotgun (WGS) entry which is preliminary data.</text>
</comment>
<dbReference type="Proteomes" id="UP000614058">
    <property type="component" value="Unassembled WGS sequence"/>
</dbReference>
<feature type="region of interest" description="Disordered" evidence="1">
    <location>
        <begin position="86"/>
        <end position="117"/>
    </location>
</feature>
<dbReference type="EMBL" id="JAEHNZ010000002">
    <property type="protein sequence ID" value="MBK0396635.1"/>
    <property type="molecule type" value="Genomic_DNA"/>
</dbReference>
<feature type="compositionally biased region" description="Polar residues" evidence="1">
    <location>
        <begin position="86"/>
        <end position="112"/>
    </location>
</feature>
<sequence>MKWIFATLVALNLIVFAGFVGNKIMNPKKPQPQVVQAPQQPQAPQQIIINTGNGTPTTVSTNGTVTTNGVPAGSAIGKIVGRTANTVRPQRNANANNTGASPSAGSGKTAQTAAAEPRAKYRACSARVSIPEDDYHRIKGLLGKFPHAASRQVVQGGGEGDSQTSARMNIMFMSVSNEEAGELQSIVGRYGALNRTACDH</sequence>
<proteinExistence type="predicted"/>
<evidence type="ECO:0000256" key="1">
    <source>
        <dbReference type="SAM" id="MobiDB-lite"/>
    </source>
</evidence>
<dbReference type="GO" id="GO:0051301">
    <property type="term" value="P:cell division"/>
    <property type="evidence" value="ECO:0007669"/>
    <property type="project" value="UniProtKB-KW"/>
</dbReference>
<gene>
    <name evidence="2" type="ORF">JDW22_08650</name>
</gene>
<keyword evidence="3" id="KW-1185">Reference proteome</keyword>
<accession>A0ABS1BTL3</accession>
<dbReference type="RefSeq" id="WP_200522681.1">
    <property type="nucleotide sequence ID" value="NZ_JAEHNZ010000002.1"/>
</dbReference>
<reference evidence="2 3" key="1">
    <citation type="journal article" date="2021" name="Pathogens">
        <title>Isolation and Characterization of Kingella bonacorsii sp. nov., A Novel Kingella Species Detected in a Stable Periodontitis Subject.</title>
        <authorList>
            <person name="Antezack A."/>
            <person name="Boxberger M."/>
            <person name="Rolland C."/>
            <person name="Monnet-Corti V."/>
            <person name="La Scola B."/>
        </authorList>
    </citation>
    <scope>NUCLEOTIDE SEQUENCE [LARGE SCALE GENOMIC DNA]</scope>
    <source>
        <strain evidence="2 3">Marseille-Q4569</strain>
    </source>
</reference>
<organism evidence="2 3">
    <name type="scientific">Kingella bonacorsii</name>
    <dbReference type="NCBI Taxonomy" id="2796361"/>
    <lineage>
        <taxon>Bacteria</taxon>
        <taxon>Pseudomonadati</taxon>
        <taxon>Pseudomonadota</taxon>
        <taxon>Betaproteobacteria</taxon>
        <taxon>Neisseriales</taxon>
        <taxon>Neisseriaceae</taxon>
        <taxon>Kingella</taxon>
    </lineage>
</organism>
<evidence type="ECO:0000313" key="2">
    <source>
        <dbReference type="EMBL" id="MBK0396635.1"/>
    </source>
</evidence>
<evidence type="ECO:0000313" key="3">
    <source>
        <dbReference type="Proteomes" id="UP000614058"/>
    </source>
</evidence>
<protein>
    <submittedName>
        <fullName evidence="2">Cell division protein</fullName>
    </submittedName>
</protein>
<name>A0ABS1BTL3_9NEIS</name>
<keyword evidence="2" id="KW-0132">Cell division</keyword>
<keyword evidence="2" id="KW-0131">Cell cycle</keyword>